<dbReference type="PANTHER" id="PTHR34222">
    <property type="entry name" value="GAG_PRE-INTEGRS DOMAIN-CONTAINING PROTEIN"/>
    <property type="match status" value="1"/>
</dbReference>
<sequence length="415" mass="47186">MQAIGIVYVSKHDGAQIYEVKLCTVSKYNVVRNEQEVVSQEAEAILEDIRPSPVQTLSKQVWDAIKQTYLDGADEAKIYDLHRRSFIMRQAGASVAKYYSELIEIFQELDQLNPSTMEHPSDIEIRRKEVNRLRVYIFLAGLNNNFDQIRGEILRMEPKPELEVAYAHIKRESNRQGTMYEAGATNAATALAAARVKQSRLHSYNVDPTRNRPPMNGTTDSKALATSGGVSEHPLQGESSIFAEDTHIQIQQKVLEQSVFEQPVTMVQQGQELLRTLDAGTEQSDSEQPVIVVQQDQESLRTPDAGTSSDNFPSTTPTTVPSPYIQSGPDNFPQFYKHAFPEVKLDKVFSTKRWRQGFRRESIPLQISQLIRKIFEASRRKVHFIFLGVMTTIEIEKSKTIHHCEGIRFQVYVSR</sequence>
<accession>A0A8X8C034</accession>
<evidence type="ECO:0000256" key="1">
    <source>
        <dbReference type="SAM" id="MobiDB-lite"/>
    </source>
</evidence>
<protein>
    <recommendedName>
        <fullName evidence="4">Retrotransposon gag domain-containing protein</fullName>
    </recommendedName>
</protein>
<dbReference type="AlphaFoldDB" id="A0A8X8C034"/>
<keyword evidence="3" id="KW-1185">Reference proteome</keyword>
<evidence type="ECO:0000313" key="2">
    <source>
        <dbReference type="EMBL" id="KAG6735710.1"/>
    </source>
</evidence>
<dbReference type="EMBL" id="JAAWWB010001806">
    <property type="protein sequence ID" value="KAG6735710.1"/>
    <property type="molecule type" value="Genomic_DNA"/>
</dbReference>
<dbReference type="OrthoDB" id="1727486at2759"/>
<dbReference type="Proteomes" id="UP000886885">
    <property type="component" value="Unassembled WGS sequence"/>
</dbReference>
<evidence type="ECO:0008006" key="4">
    <source>
        <dbReference type="Google" id="ProtNLM"/>
    </source>
</evidence>
<feature type="region of interest" description="Disordered" evidence="1">
    <location>
        <begin position="203"/>
        <end position="235"/>
    </location>
</feature>
<name>A0A8X8C034_POPTO</name>
<evidence type="ECO:0000313" key="3">
    <source>
        <dbReference type="Proteomes" id="UP000886885"/>
    </source>
</evidence>
<proteinExistence type="predicted"/>
<dbReference type="PANTHER" id="PTHR34222:SF43">
    <property type="entry name" value="RETROTRANSPOSON GAG DOMAIN-CONTAINING PROTEIN"/>
    <property type="match status" value="1"/>
</dbReference>
<reference evidence="2" key="1">
    <citation type="journal article" date="2020" name="bioRxiv">
        <title>Hybrid origin of Populus tomentosa Carr. identified through genome sequencing and phylogenomic analysis.</title>
        <authorList>
            <person name="An X."/>
            <person name="Gao K."/>
            <person name="Chen Z."/>
            <person name="Li J."/>
            <person name="Yang X."/>
            <person name="Yang X."/>
            <person name="Zhou J."/>
            <person name="Guo T."/>
            <person name="Zhao T."/>
            <person name="Huang S."/>
            <person name="Miao D."/>
            <person name="Khan W.U."/>
            <person name="Rao P."/>
            <person name="Ye M."/>
            <person name="Lei B."/>
            <person name="Liao W."/>
            <person name="Wang J."/>
            <person name="Ji L."/>
            <person name="Li Y."/>
            <person name="Guo B."/>
            <person name="Mustafa N.S."/>
            <person name="Li S."/>
            <person name="Yun Q."/>
            <person name="Keller S.R."/>
            <person name="Mao J."/>
            <person name="Zhang R."/>
            <person name="Strauss S.H."/>
        </authorList>
    </citation>
    <scope>NUCLEOTIDE SEQUENCE</scope>
    <source>
        <strain evidence="2">GM15</strain>
        <tissue evidence="2">Leaf</tissue>
    </source>
</reference>
<feature type="region of interest" description="Disordered" evidence="1">
    <location>
        <begin position="296"/>
        <end position="318"/>
    </location>
</feature>
<organism evidence="2 3">
    <name type="scientific">Populus tomentosa</name>
    <name type="common">Chinese white poplar</name>
    <dbReference type="NCBI Taxonomy" id="118781"/>
    <lineage>
        <taxon>Eukaryota</taxon>
        <taxon>Viridiplantae</taxon>
        <taxon>Streptophyta</taxon>
        <taxon>Embryophyta</taxon>
        <taxon>Tracheophyta</taxon>
        <taxon>Spermatophyta</taxon>
        <taxon>Magnoliopsida</taxon>
        <taxon>eudicotyledons</taxon>
        <taxon>Gunneridae</taxon>
        <taxon>Pentapetalae</taxon>
        <taxon>rosids</taxon>
        <taxon>fabids</taxon>
        <taxon>Malpighiales</taxon>
        <taxon>Salicaceae</taxon>
        <taxon>Saliceae</taxon>
        <taxon>Populus</taxon>
    </lineage>
</organism>
<gene>
    <name evidence="2" type="ORF">POTOM_061640</name>
</gene>
<comment type="caution">
    <text evidence="2">The sequence shown here is derived from an EMBL/GenBank/DDBJ whole genome shotgun (WGS) entry which is preliminary data.</text>
</comment>